<evidence type="ECO:0000256" key="1">
    <source>
        <dbReference type="SAM" id="SignalP"/>
    </source>
</evidence>
<feature type="chain" id="PRO_5001742278" description="Fibrinogen C-terminal domain-containing protein" evidence="1">
    <location>
        <begin position="35"/>
        <end position="948"/>
    </location>
</feature>
<dbReference type="InterPro" id="IPR008979">
    <property type="entry name" value="Galactose-bd-like_sf"/>
</dbReference>
<gene>
    <name evidence="2" type="ORF">BN1051_00830</name>
</gene>
<reference evidence="2" key="1">
    <citation type="submission" date="2014-07" db="EMBL/GenBank/DDBJ databases">
        <authorList>
            <person name="Urmite Genomes Urmite Genomes"/>
        </authorList>
    </citation>
    <scope>NUCLEOTIDE SEQUENCE</scope>
    <source>
        <strain evidence="2">11W110_air</strain>
    </source>
</reference>
<dbReference type="Gene3D" id="3.90.215.10">
    <property type="entry name" value="Gamma Fibrinogen, chain A, domain 1"/>
    <property type="match status" value="1"/>
</dbReference>
<feature type="signal peptide" evidence="1">
    <location>
        <begin position="1"/>
        <end position="34"/>
    </location>
</feature>
<dbReference type="SUPFAM" id="SSF49785">
    <property type="entry name" value="Galactose-binding domain-like"/>
    <property type="match status" value="1"/>
</dbReference>
<proteinExistence type="predicted"/>
<dbReference type="Gene3D" id="2.60.40.10">
    <property type="entry name" value="Immunoglobulins"/>
    <property type="match status" value="1"/>
</dbReference>
<dbReference type="SUPFAM" id="SSF56496">
    <property type="entry name" value="Fibrinogen C-terminal domain-like"/>
    <property type="match status" value="1"/>
</dbReference>
<dbReference type="Gene3D" id="2.60.120.260">
    <property type="entry name" value="Galactose-binding domain-like"/>
    <property type="match status" value="1"/>
</dbReference>
<sequence>MKARSKWRGQTLVGAATAVCALLGGLAAAPPALSAEAPAPNGATADTAAASCWEIKQEHPQLPSGIYWLLTPAMPQPEQFYCDQSTDGGGWVLIGRGREGWKELYQGVGTPAQVRGSISGTSAFTPRQLSSELIDGLLNNQAPQDLQDGVRLRRALDVSGSTWQEVRYRTRNQPRWSWAIGSATPLAGGQIGDTSFNGGTTSNFGTDQIYQRVVTTEDQTQGWTQGFAYGRQARGENSSTSFIWSSTATAGNPRPFTQMYLRPKVTQADGFQPLPDSGAQAYPRPVQPETNALPTVWGVTGLASGTGELNTEVQAFAQIGTTVYVAGNFRYVQRSSSGSGRIEQPYLAGFDVNSGEMVMSFRPALNGQVKTLAALPNGSLAIGGTFTTLNGERVGAVAAIDSITGTAVPGWQLNMENRISGAVVQVRSLKVHGDWLYVGGAFTHLSGGGSSTTVYARAGARVVASTGRPDAGWNPAFNGTVVDIDPAGNGNRLYAAGYFTTSNTSSTYRAAAVETAPGASVVPWDFVPSSPERAGYQQAIEEVGGRVWVGGAEHLLFSYDTATLTRQSSNITLQGGDFQDISANGSVVYGACHCGHWNYSGAATWPNVGNNFTIADKINLVGAWSADTGEFIPGFNPVMKGRAGYGVWSTFTDSKGVLWAGGDLVSSTSTSGSSQWSGGFARFAAADVTPPSTPGKVAVSHTADVDRLSWAPSSGSLARYHVLREDRVIAVTTATQVTLPTATGNARYFVRAVDAAGNLSATSGAVRGGATPADPPPQAQFYIESGSEWKYRFSNDAPPAGWIDPGFDDSDWARGSAPFGWGSAGLATTLPSLTPRPLSTHYRKTFHVAAGQPPENVTLITRADDGIIVYVNGVEVVRSNMPEGPLTHNSYALTAPNTATAQASPVVVTVPGSLFTAGPNVISAEVHSNYRSTPSSSFELTARSGPAE</sequence>
<protein>
    <recommendedName>
        <fullName evidence="3">Fibrinogen C-terminal domain-containing protein</fullName>
    </recommendedName>
</protein>
<dbReference type="NCBIfam" id="NF040941">
    <property type="entry name" value="GGGWT_bact"/>
    <property type="match status" value="1"/>
</dbReference>
<dbReference type="InterPro" id="IPR013783">
    <property type="entry name" value="Ig-like_fold"/>
</dbReference>
<organism evidence="2">
    <name type="scientific">Arthrobacter saudimassiliensis</name>
    <dbReference type="NCBI Taxonomy" id="1461584"/>
    <lineage>
        <taxon>Bacteria</taxon>
        <taxon>Bacillati</taxon>
        <taxon>Actinomycetota</taxon>
        <taxon>Actinomycetes</taxon>
        <taxon>Micrococcales</taxon>
        <taxon>Micrococcaceae</taxon>
        <taxon>Arthrobacter</taxon>
    </lineage>
</organism>
<name>A0A078MMK0_9MICC</name>
<evidence type="ECO:0008006" key="3">
    <source>
        <dbReference type="Google" id="ProtNLM"/>
    </source>
</evidence>
<dbReference type="InterPro" id="IPR014716">
    <property type="entry name" value="Fibrinogen_a/b/g_C_1"/>
</dbReference>
<dbReference type="GO" id="GO:0005975">
    <property type="term" value="P:carbohydrate metabolic process"/>
    <property type="evidence" value="ECO:0007669"/>
    <property type="project" value="UniProtKB-ARBA"/>
</dbReference>
<dbReference type="EMBL" id="LN483070">
    <property type="protein sequence ID" value="CEA07515.1"/>
    <property type="molecule type" value="Genomic_DNA"/>
</dbReference>
<keyword evidence="1" id="KW-0732">Signal</keyword>
<accession>A0A078MMK0</accession>
<dbReference type="InterPro" id="IPR036056">
    <property type="entry name" value="Fibrinogen-like_C"/>
</dbReference>
<dbReference type="PATRIC" id="fig|1461584.3.peg.821"/>
<evidence type="ECO:0000313" key="2">
    <source>
        <dbReference type="EMBL" id="CEA07515.1"/>
    </source>
</evidence>
<dbReference type="AlphaFoldDB" id="A0A078MMK0"/>